<dbReference type="GO" id="GO:0016301">
    <property type="term" value="F:kinase activity"/>
    <property type="evidence" value="ECO:0007669"/>
    <property type="project" value="UniProtKB-KW"/>
</dbReference>
<keyword evidence="2" id="KW-1185">Reference proteome</keyword>
<name>A0A1M5MWI1_9BACT</name>
<dbReference type="InterPro" id="IPR018490">
    <property type="entry name" value="cNMP-bd_dom_sf"/>
</dbReference>
<evidence type="ECO:0000313" key="1">
    <source>
        <dbReference type="EMBL" id="SHG81279.1"/>
    </source>
</evidence>
<gene>
    <name evidence="1" type="ORF">SAMN04488109_1962</name>
</gene>
<dbReference type="Gene3D" id="2.60.120.10">
    <property type="entry name" value="Jelly Rolls"/>
    <property type="match status" value="1"/>
</dbReference>
<keyword evidence="1" id="KW-0808">Transferase</keyword>
<dbReference type="RefSeq" id="WP_073133194.1">
    <property type="nucleotide sequence ID" value="NZ_FQWQ01000001.1"/>
</dbReference>
<accession>A0A1M5MWI1</accession>
<sequence length="202" mass="23653">MTSQPFDFLRANFEKRLALTPAESDTLNAEFKLRKLRKKQAIIQPGFIAQHRNFVAAGALRAYVIDHKGLDHTIQFAIEDWWITDYNSYVNQQPATMFVEALEDSTILQIDYHREQALKKSDHKFETLFRMMAEKAAAFQQRRVISSLTYSAEERYREFLEMYPSVVQRLPQYALASYLGMTTEFLSKIRNNRVKKKKLADS</sequence>
<protein>
    <submittedName>
        <fullName evidence="1">cAMP-binding domain of CRP or a regulatory subunit of cAMP-dependent protein kinases</fullName>
    </submittedName>
</protein>
<keyword evidence="1" id="KW-0418">Kinase</keyword>
<dbReference type="STRING" id="947013.SAMN04488109_1962"/>
<reference evidence="1 2" key="1">
    <citation type="submission" date="2016-11" db="EMBL/GenBank/DDBJ databases">
        <authorList>
            <person name="Jaros S."/>
            <person name="Januszkiewicz K."/>
            <person name="Wedrychowicz H."/>
        </authorList>
    </citation>
    <scope>NUCLEOTIDE SEQUENCE [LARGE SCALE GENOMIC DNA]</scope>
    <source>
        <strain evidence="1 2">DSM 24574</strain>
    </source>
</reference>
<dbReference type="Proteomes" id="UP000184212">
    <property type="component" value="Unassembled WGS sequence"/>
</dbReference>
<organism evidence="1 2">
    <name type="scientific">Chryseolinea serpens</name>
    <dbReference type="NCBI Taxonomy" id="947013"/>
    <lineage>
        <taxon>Bacteria</taxon>
        <taxon>Pseudomonadati</taxon>
        <taxon>Bacteroidota</taxon>
        <taxon>Cytophagia</taxon>
        <taxon>Cytophagales</taxon>
        <taxon>Fulvivirgaceae</taxon>
        <taxon>Chryseolinea</taxon>
    </lineage>
</organism>
<dbReference type="EMBL" id="FQWQ01000001">
    <property type="protein sequence ID" value="SHG81279.1"/>
    <property type="molecule type" value="Genomic_DNA"/>
</dbReference>
<dbReference type="InterPro" id="IPR014710">
    <property type="entry name" value="RmlC-like_jellyroll"/>
</dbReference>
<dbReference type="AlphaFoldDB" id="A0A1M5MWI1"/>
<proteinExistence type="predicted"/>
<dbReference type="SUPFAM" id="SSF51206">
    <property type="entry name" value="cAMP-binding domain-like"/>
    <property type="match status" value="1"/>
</dbReference>
<dbReference type="OrthoDB" id="667553at2"/>
<evidence type="ECO:0000313" key="2">
    <source>
        <dbReference type="Proteomes" id="UP000184212"/>
    </source>
</evidence>